<dbReference type="GO" id="GO:0055085">
    <property type="term" value="P:transmembrane transport"/>
    <property type="evidence" value="ECO:0007669"/>
    <property type="project" value="InterPro"/>
</dbReference>
<feature type="transmembrane region" description="Helical" evidence="5">
    <location>
        <begin position="525"/>
        <end position="546"/>
    </location>
</feature>
<dbReference type="EMBL" id="JABZRA010000204">
    <property type="protein sequence ID" value="MBF1273643.1"/>
    <property type="molecule type" value="Genomic_DNA"/>
</dbReference>
<dbReference type="PROSITE" id="PS50928">
    <property type="entry name" value="ABC_TM1"/>
    <property type="match status" value="2"/>
</dbReference>
<feature type="transmembrane region" description="Helical" evidence="5">
    <location>
        <begin position="309"/>
        <end position="331"/>
    </location>
</feature>
<feature type="transmembrane region" description="Helical" evidence="5">
    <location>
        <begin position="468"/>
        <end position="489"/>
    </location>
</feature>
<feature type="domain" description="ABC transmembrane type-1" evidence="6">
    <location>
        <begin position="76"/>
        <end position="275"/>
    </location>
</feature>
<feature type="transmembrane region" description="Helical" evidence="5">
    <location>
        <begin position="113"/>
        <end position="136"/>
    </location>
</feature>
<reference evidence="7" key="1">
    <citation type="submission" date="2020-04" db="EMBL/GenBank/DDBJ databases">
        <title>Deep metagenomics examines the oral microbiome during advanced dental caries in children, revealing novel taxa and co-occurrences with host molecules.</title>
        <authorList>
            <person name="Baker J.L."/>
            <person name="Morton J.T."/>
            <person name="Dinis M."/>
            <person name="Alvarez R."/>
            <person name="Tran N.C."/>
            <person name="Knight R."/>
            <person name="Edlund A."/>
        </authorList>
    </citation>
    <scope>NUCLEOTIDE SEQUENCE</scope>
    <source>
        <strain evidence="7">JCVI_38_bin.19</strain>
    </source>
</reference>
<comment type="caution">
    <text evidence="7">The sequence shown here is derived from an EMBL/GenBank/DDBJ whole genome shotgun (WGS) entry which is preliminary data.</text>
</comment>
<keyword evidence="3 5" id="KW-1133">Transmembrane helix</keyword>
<keyword evidence="5" id="KW-0813">Transport</keyword>
<evidence type="ECO:0000259" key="6">
    <source>
        <dbReference type="PROSITE" id="PS50928"/>
    </source>
</evidence>
<feature type="domain" description="ABC transmembrane type-1" evidence="6">
    <location>
        <begin position="356"/>
        <end position="546"/>
    </location>
</feature>
<feature type="transmembrane region" description="Helical" evidence="5">
    <location>
        <begin position="199"/>
        <end position="221"/>
    </location>
</feature>
<evidence type="ECO:0000313" key="8">
    <source>
        <dbReference type="Proteomes" id="UP000775770"/>
    </source>
</evidence>
<proteinExistence type="inferred from homology"/>
<evidence type="ECO:0000256" key="1">
    <source>
        <dbReference type="ARBA" id="ARBA00004141"/>
    </source>
</evidence>
<gene>
    <name evidence="7" type="ORF">HXM90_09585</name>
</gene>
<feature type="transmembrane region" description="Helical" evidence="5">
    <location>
        <begin position="391"/>
        <end position="412"/>
    </location>
</feature>
<dbReference type="AlphaFoldDB" id="A0A930GVU6"/>
<dbReference type="PANTHER" id="PTHR43496">
    <property type="entry name" value="PROTEIN LPLB"/>
    <property type="match status" value="1"/>
</dbReference>
<accession>A0A930GVU6</accession>
<dbReference type="CDD" id="cd06261">
    <property type="entry name" value="TM_PBP2"/>
    <property type="match status" value="2"/>
</dbReference>
<comment type="subcellular location">
    <subcellularLocation>
        <location evidence="5">Cell membrane</location>
        <topology evidence="5">Multi-pass membrane protein</topology>
    </subcellularLocation>
    <subcellularLocation>
        <location evidence="1">Membrane</location>
        <topology evidence="1">Multi-pass membrane protein</topology>
    </subcellularLocation>
</comment>
<dbReference type="Proteomes" id="UP000775770">
    <property type="component" value="Unassembled WGS sequence"/>
</dbReference>
<dbReference type="PANTHER" id="PTHR43496:SF1">
    <property type="entry name" value="POLYGALACTURONAN_RHAMNOGALACTURONAN TRANSPORT SYSTEM PERMEASE PROTEIN YTEP"/>
    <property type="match status" value="1"/>
</dbReference>
<feature type="transmembrane region" description="Helical" evidence="5">
    <location>
        <begin position="257"/>
        <end position="275"/>
    </location>
</feature>
<feature type="transmembrane region" description="Helical" evidence="5">
    <location>
        <begin position="83"/>
        <end position="101"/>
    </location>
</feature>
<dbReference type="InterPro" id="IPR000515">
    <property type="entry name" value="MetI-like"/>
</dbReference>
<evidence type="ECO:0000256" key="5">
    <source>
        <dbReference type="RuleBase" id="RU363032"/>
    </source>
</evidence>
<feature type="transmembrane region" description="Helical" evidence="5">
    <location>
        <begin position="156"/>
        <end position="178"/>
    </location>
</feature>
<keyword evidence="2 5" id="KW-0812">Transmembrane</keyword>
<evidence type="ECO:0000256" key="2">
    <source>
        <dbReference type="ARBA" id="ARBA00022692"/>
    </source>
</evidence>
<organism evidence="7 8">
    <name type="scientific">Oribacterium sinus</name>
    <dbReference type="NCBI Taxonomy" id="237576"/>
    <lineage>
        <taxon>Bacteria</taxon>
        <taxon>Bacillati</taxon>
        <taxon>Bacillota</taxon>
        <taxon>Clostridia</taxon>
        <taxon>Lachnospirales</taxon>
        <taxon>Lachnospiraceae</taxon>
        <taxon>Oribacterium</taxon>
    </lineage>
</organism>
<sequence length="560" mass="63576">MKPFFSLKRIEENAGKRVEHSTLFSAVLFSLFIMLLILPIVLFIVYPIFLLFWKAFQVENPGQYFQEIALRYKTAFFHSIESSFYSAVISTVLAFFLSYGIRATGKWQKRIALILLSMSMVSPPFISSLSFITLYGRRGLITYRLLGLSFDPYHKWGVILMQSIHFACMNTLFFTNALEDFDGKLYDSGRDLGANAFFVLKDILLPLLSPAIFASFFLSFLRALSDFGTPIIIGGRYSTLATEIYLQIIGFSDFSKAAAMNILLLLPAFFSFLLYRMSMKRADERNKEQKGKTGLRLDSKHWMNLPIQFLLFFFLLFQLLQYASIFLYGFLRFNKKQIFFTWENMGSLFQYNLSTMGLSLLLAFVASVVGSFFAFLLAYLMERKMKRGKKLLDFALSLPYLLPGTCFGLAYILAFNKAPLKLTGTVWIMLFSLLFRQMPLGSRLASTALSQSPKNLELAARDLGAKPYMVFFQIILPGILPSFFSSVYLQFSQGLTTAGAIIFLISAKYKVLVYTLFDAINRGDYAVASLISGIMILLSLAFSFLLGRVQSLVCRRGVGK</sequence>
<dbReference type="SUPFAM" id="SSF161098">
    <property type="entry name" value="MetI-like"/>
    <property type="match status" value="2"/>
</dbReference>
<feature type="transmembrane region" description="Helical" evidence="5">
    <location>
        <begin position="21"/>
        <end position="49"/>
    </location>
</feature>
<dbReference type="Pfam" id="PF00528">
    <property type="entry name" value="BPD_transp_1"/>
    <property type="match status" value="2"/>
</dbReference>
<evidence type="ECO:0000256" key="4">
    <source>
        <dbReference type="ARBA" id="ARBA00023136"/>
    </source>
</evidence>
<dbReference type="InterPro" id="IPR035906">
    <property type="entry name" value="MetI-like_sf"/>
</dbReference>
<evidence type="ECO:0000313" key="7">
    <source>
        <dbReference type="EMBL" id="MBF1273643.1"/>
    </source>
</evidence>
<dbReference type="Gene3D" id="1.10.3720.10">
    <property type="entry name" value="MetI-like"/>
    <property type="match status" value="2"/>
</dbReference>
<protein>
    <submittedName>
        <fullName evidence="7">Iron ABC transporter permease</fullName>
    </submittedName>
</protein>
<feature type="transmembrane region" description="Helical" evidence="5">
    <location>
        <begin position="351"/>
        <end position="379"/>
    </location>
</feature>
<feature type="transmembrane region" description="Helical" evidence="5">
    <location>
        <begin position="495"/>
        <end position="513"/>
    </location>
</feature>
<keyword evidence="4 5" id="KW-0472">Membrane</keyword>
<comment type="similarity">
    <text evidence="5">Belongs to the binding-protein-dependent transport system permease family.</text>
</comment>
<evidence type="ECO:0000256" key="3">
    <source>
        <dbReference type="ARBA" id="ARBA00022989"/>
    </source>
</evidence>
<dbReference type="GO" id="GO:0005886">
    <property type="term" value="C:plasma membrane"/>
    <property type="evidence" value="ECO:0007669"/>
    <property type="project" value="UniProtKB-SubCell"/>
</dbReference>
<dbReference type="RefSeq" id="WP_304073410.1">
    <property type="nucleotide sequence ID" value="NZ_JABZRA010000204.1"/>
</dbReference>
<name>A0A930GVU6_9FIRM</name>